<evidence type="ECO:0000313" key="2">
    <source>
        <dbReference type="Proteomes" id="UP000272464"/>
    </source>
</evidence>
<accession>A0A433XHV8</accession>
<keyword evidence="2" id="KW-1185">Reference proteome</keyword>
<proteinExistence type="predicted"/>
<name>A0A433XHV8_9BACL</name>
<reference evidence="1 2" key="1">
    <citation type="submission" date="2018-12" db="EMBL/GenBank/DDBJ databases">
        <authorList>
            <person name="Sun L."/>
            <person name="Chen Z."/>
        </authorList>
    </citation>
    <scope>NUCLEOTIDE SEQUENCE [LARGE SCALE GENOMIC DNA]</scope>
    <source>
        <strain evidence="1 2">3-5-3</strain>
    </source>
</reference>
<dbReference type="InterPro" id="IPR008928">
    <property type="entry name" value="6-hairpin_glycosidase_sf"/>
</dbReference>
<dbReference type="Gene3D" id="1.50.10.10">
    <property type="match status" value="1"/>
</dbReference>
<organism evidence="1 2">
    <name type="scientific">Paenibacillus zeisoli</name>
    <dbReference type="NCBI Taxonomy" id="2496267"/>
    <lineage>
        <taxon>Bacteria</taxon>
        <taxon>Bacillati</taxon>
        <taxon>Bacillota</taxon>
        <taxon>Bacilli</taxon>
        <taxon>Bacillales</taxon>
        <taxon>Paenibacillaceae</taxon>
        <taxon>Paenibacillus</taxon>
    </lineage>
</organism>
<protein>
    <submittedName>
        <fullName evidence="1">Glycosyl hydrolase</fullName>
    </submittedName>
</protein>
<dbReference type="OrthoDB" id="1779554at2"/>
<dbReference type="EMBL" id="RZNX01000002">
    <property type="protein sequence ID" value="RUT33646.1"/>
    <property type="molecule type" value="Genomic_DNA"/>
</dbReference>
<dbReference type="GO" id="GO:0005975">
    <property type="term" value="P:carbohydrate metabolic process"/>
    <property type="evidence" value="ECO:0007669"/>
    <property type="project" value="InterPro"/>
</dbReference>
<dbReference type="SUPFAM" id="SSF48208">
    <property type="entry name" value="Six-hairpin glycosidases"/>
    <property type="match status" value="1"/>
</dbReference>
<gene>
    <name evidence="1" type="ORF">EJP77_08390</name>
</gene>
<evidence type="ECO:0000313" key="1">
    <source>
        <dbReference type="EMBL" id="RUT33646.1"/>
    </source>
</evidence>
<dbReference type="InterPro" id="IPR012341">
    <property type="entry name" value="6hp_glycosidase-like_sf"/>
</dbReference>
<sequence length="367" mass="41335">MNAGQRKLRWLIPLLFLVLLAIALALYLIIANKTRESPTLSFVEQYMTNPNGTLATYLVDAKSVNPDIVAGHEALSESVGIWMQIALANKDQTRFDGGLQILKDKFLSPQQYIAWKLQPDGTSQVHTNALGDDLRIEKALLDAYDLWHQPNYLNMAQSLAGTLRGSLLSGGYWVDFHDFNSNLSSHELSLVYIDIPAMKSMKQHGLMDQSLLVRHTELLRQKPVSGVFYPTSFDVSTKTYITRDDANLIDQLIIAIHLTESGDPAGNLITFLKHEWETRGKLFGRYNRQSLEPTVSYESPSVYGLAIVLAMELKDQVWADELYTRMISFRGKQSPYKGGYVANGNSHIFDNLIPLLAESLYFSRKGM</sequence>
<dbReference type="GO" id="GO:0016787">
    <property type="term" value="F:hydrolase activity"/>
    <property type="evidence" value="ECO:0007669"/>
    <property type="project" value="UniProtKB-KW"/>
</dbReference>
<comment type="caution">
    <text evidence="1">The sequence shown here is derived from an EMBL/GenBank/DDBJ whole genome shotgun (WGS) entry which is preliminary data.</text>
</comment>
<dbReference type="AlphaFoldDB" id="A0A433XHV8"/>
<dbReference type="RefSeq" id="WP_127198760.1">
    <property type="nucleotide sequence ID" value="NZ_RZNX01000002.1"/>
</dbReference>
<keyword evidence="1" id="KW-0378">Hydrolase</keyword>
<dbReference type="Proteomes" id="UP000272464">
    <property type="component" value="Unassembled WGS sequence"/>
</dbReference>